<evidence type="ECO:0008006" key="4">
    <source>
        <dbReference type="Google" id="ProtNLM"/>
    </source>
</evidence>
<dbReference type="AlphaFoldDB" id="A0A0C2NA67"/>
<name>A0A0C2NA67_THEKT</name>
<dbReference type="Proteomes" id="UP000031668">
    <property type="component" value="Unassembled WGS sequence"/>
</dbReference>
<gene>
    <name evidence="2" type="ORF">RF11_15643</name>
</gene>
<evidence type="ECO:0000313" key="2">
    <source>
        <dbReference type="EMBL" id="KII70812.1"/>
    </source>
</evidence>
<comment type="caution">
    <text evidence="2">The sequence shown here is derived from an EMBL/GenBank/DDBJ whole genome shotgun (WGS) entry which is preliminary data.</text>
</comment>
<proteinExistence type="predicted"/>
<evidence type="ECO:0000256" key="1">
    <source>
        <dbReference type="SAM" id="MobiDB-lite"/>
    </source>
</evidence>
<protein>
    <recommendedName>
        <fullName evidence="4">Transposon Ty3-I Gag-Pol polyprotein</fullName>
    </recommendedName>
</protein>
<organism evidence="2 3">
    <name type="scientific">Thelohanellus kitauei</name>
    <name type="common">Myxosporean</name>
    <dbReference type="NCBI Taxonomy" id="669202"/>
    <lineage>
        <taxon>Eukaryota</taxon>
        <taxon>Metazoa</taxon>
        <taxon>Cnidaria</taxon>
        <taxon>Myxozoa</taxon>
        <taxon>Myxosporea</taxon>
        <taxon>Bivalvulida</taxon>
        <taxon>Platysporina</taxon>
        <taxon>Myxobolidae</taxon>
        <taxon>Thelohanellus</taxon>
    </lineage>
</organism>
<evidence type="ECO:0000313" key="3">
    <source>
        <dbReference type="Proteomes" id="UP000031668"/>
    </source>
</evidence>
<sequence>MPKLCIKQQKKFTTPNGGTSTNTSGVDSGTIQPPQLGPISSWEGVDRWISKFQLVSKENNWDGVRQSSFMPTFFEDDILDQYLLSDVRKMSPSKSKLQRIITFISAAQVFSTLDLKSGYWQCPLEKIHKKKQHSPLVRA</sequence>
<feature type="compositionally biased region" description="Low complexity" evidence="1">
    <location>
        <begin position="13"/>
        <end position="30"/>
    </location>
</feature>
<accession>A0A0C2NA67</accession>
<feature type="region of interest" description="Disordered" evidence="1">
    <location>
        <begin position="9"/>
        <end position="37"/>
    </location>
</feature>
<keyword evidence="3" id="KW-1185">Reference proteome</keyword>
<reference evidence="2 3" key="1">
    <citation type="journal article" date="2014" name="Genome Biol. Evol.">
        <title>The genome of the myxosporean Thelohanellus kitauei shows adaptations to nutrient acquisition within its fish host.</title>
        <authorList>
            <person name="Yang Y."/>
            <person name="Xiong J."/>
            <person name="Zhou Z."/>
            <person name="Huo F."/>
            <person name="Miao W."/>
            <person name="Ran C."/>
            <person name="Liu Y."/>
            <person name="Zhang J."/>
            <person name="Feng J."/>
            <person name="Wang M."/>
            <person name="Wang M."/>
            <person name="Wang L."/>
            <person name="Yao B."/>
        </authorList>
    </citation>
    <scope>NUCLEOTIDE SEQUENCE [LARGE SCALE GENOMIC DNA]</scope>
    <source>
        <strain evidence="2">Wuqing</strain>
    </source>
</reference>
<dbReference type="EMBL" id="JWZT01001959">
    <property type="protein sequence ID" value="KII70812.1"/>
    <property type="molecule type" value="Genomic_DNA"/>
</dbReference>